<dbReference type="OrthoDB" id="5423707at2759"/>
<organism evidence="2 3">
    <name type="scientific">Amniculicola lignicola CBS 123094</name>
    <dbReference type="NCBI Taxonomy" id="1392246"/>
    <lineage>
        <taxon>Eukaryota</taxon>
        <taxon>Fungi</taxon>
        <taxon>Dikarya</taxon>
        <taxon>Ascomycota</taxon>
        <taxon>Pezizomycotina</taxon>
        <taxon>Dothideomycetes</taxon>
        <taxon>Pleosporomycetidae</taxon>
        <taxon>Pleosporales</taxon>
        <taxon>Amniculicolaceae</taxon>
        <taxon>Amniculicola</taxon>
    </lineage>
</organism>
<name>A0A6A5W6W6_9PLEO</name>
<protein>
    <submittedName>
        <fullName evidence="2">Uncharacterized protein</fullName>
    </submittedName>
</protein>
<feature type="region of interest" description="Disordered" evidence="1">
    <location>
        <begin position="478"/>
        <end position="506"/>
    </location>
</feature>
<feature type="compositionally biased region" description="Low complexity" evidence="1">
    <location>
        <begin position="302"/>
        <end position="312"/>
    </location>
</feature>
<dbReference type="Pfam" id="PF08297">
    <property type="entry name" value="U3_snoRNA_assoc"/>
    <property type="match status" value="1"/>
</dbReference>
<evidence type="ECO:0000256" key="1">
    <source>
        <dbReference type="SAM" id="MobiDB-lite"/>
    </source>
</evidence>
<keyword evidence="3" id="KW-1185">Reference proteome</keyword>
<evidence type="ECO:0000313" key="2">
    <source>
        <dbReference type="EMBL" id="KAF1997077.1"/>
    </source>
</evidence>
<proteinExistence type="predicted"/>
<dbReference type="AlphaFoldDB" id="A0A6A5W6W6"/>
<dbReference type="GO" id="GO:0006364">
    <property type="term" value="P:rRNA processing"/>
    <property type="evidence" value="ECO:0007669"/>
    <property type="project" value="InterPro"/>
</dbReference>
<feature type="region of interest" description="Disordered" evidence="1">
    <location>
        <begin position="1"/>
        <end position="375"/>
    </location>
</feature>
<dbReference type="InterPro" id="IPR013268">
    <property type="entry name" value="UTP16"/>
</dbReference>
<feature type="compositionally biased region" description="Basic and acidic residues" evidence="1">
    <location>
        <begin position="313"/>
        <end position="355"/>
    </location>
</feature>
<reference evidence="2" key="1">
    <citation type="journal article" date="2020" name="Stud. Mycol.">
        <title>101 Dothideomycetes genomes: a test case for predicting lifestyles and emergence of pathogens.</title>
        <authorList>
            <person name="Haridas S."/>
            <person name="Albert R."/>
            <person name="Binder M."/>
            <person name="Bloem J."/>
            <person name="Labutti K."/>
            <person name="Salamov A."/>
            <person name="Andreopoulos B."/>
            <person name="Baker S."/>
            <person name="Barry K."/>
            <person name="Bills G."/>
            <person name="Bluhm B."/>
            <person name="Cannon C."/>
            <person name="Castanera R."/>
            <person name="Culley D."/>
            <person name="Daum C."/>
            <person name="Ezra D."/>
            <person name="Gonzalez J."/>
            <person name="Henrissat B."/>
            <person name="Kuo A."/>
            <person name="Liang C."/>
            <person name="Lipzen A."/>
            <person name="Lutzoni F."/>
            <person name="Magnuson J."/>
            <person name="Mondo S."/>
            <person name="Nolan M."/>
            <person name="Ohm R."/>
            <person name="Pangilinan J."/>
            <person name="Park H.-J."/>
            <person name="Ramirez L."/>
            <person name="Alfaro M."/>
            <person name="Sun H."/>
            <person name="Tritt A."/>
            <person name="Yoshinaga Y."/>
            <person name="Zwiers L.-H."/>
            <person name="Turgeon B."/>
            <person name="Goodwin S."/>
            <person name="Spatafora J."/>
            <person name="Crous P."/>
            <person name="Grigoriev I."/>
        </authorList>
    </citation>
    <scope>NUCLEOTIDE SEQUENCE</scope>
    <source>
        <strain evidence="2">CBS 123094</strain>
    </source>
</reference>
<dbReference type="GO" id="GO:0030515">
    <property type="term" value="F:snoRNA binding"/>
    <property type="evidence" value="ECO:0007669"/>
    <property type="project" value="InterPro"/>
</dbReference>
<feature type="compositionally biased region" description="Polar residues" evidence="1">
    <location>
        <begin position="212"/>
        <end position="230"/>
    </location>
</feature>
<feature type="compositionally biased region" description="Basic and acidic residues" evidence="1">
    <location>
        <begin position="365"/>
        <end position="375"/>
    </location>
</feature>
<accession>A0A6A5W6W6</accession>
<gene>
    <name evidence="2" type="ORF">P154DRAFT_525076</name>
</gene>
<feature type="compositionally biased region" description="Acidic residues" evidence="1">
    <location>
        <begin position="289"/>
        <end position="301"/>
    </location>
</feature>
<dbReference type="EMBL" id="ML977617">
    <property type="protein sequence ID" value="KAF1997077.1"/>
    <property type="molecule type" value="Genomic_DNA"/>
</dbReference>
<sequence>MFTRAFNTAKRILSRSPSAQGRSSEEKNSHVLGDNDLTDNMVTTRQGTDVDSVGDTPRSTPRSTRNGKRALESELESTPTEPKRRRRSTRVANLVAEEEQPPAVEVTSTPTIEEKLPVRVRKSPKGKKGESPVDAETVTEIPTSTQETEPDTPEVNHDSSVDEGSRPKQSKEDGSQTPGPKTKVQVVIKTPVSSKRRKEKKSPVKDAEDIQADSTAPTSQLPDEIPSSTFDSEKDILSTQESEQEPEPEAQVTSPPKAKKAHIRFGSEEPEDKEPIVLHQPARTRFVAEDEDASDSDDAPEEVTAASALSKTKAAEEDATRAFKAQQEKEKKKREERLLRTTQEQAEKRKREEKKAKKLAKALSKQKDAEPEREPLDIDIYNLPALLPDSLLETIGDKRPPTPPPILPGLSAAEVQKQKLNRHIKFLERGEKPIKDVKKGSINVALLQQQNKFLAPKVNRDTKNVRERWLQGRLVEKKKGGKGKGRLEHKKMHRRAVGAGFLRGEE</sequence>
<feature type="compositionally biased region" description="Polar residues" evidence="1">
    <location>
        <begin position="38"/>
        <end position="49"/>
    </location>
</feature>
<evidence type="ECO:0000313" key="3">
    <source>
        <dbReference type="Proteomes" id="UP000799779"/>
    </source>
</evidence>
<feature type="compositionally biased region" description="Basic residues" evidence="1">
    <location>
        <begin position="479"/>
        <end position="496"/>
    </location>
</feature>
<feature type="compositionally biased region" description="Basic and acidic residues" evidence="1">
    <location>
        <begin position="154"/>
        <end position="174"/>
    </location>
</feature>
<dbReference type="Proteomes" id="UP000799779">
    <property type="component" value="Unassembled WGS sequence"/>
</dbReference>